<evidence type="ECO:0000256" key="1">
    <source>
        <dbReference type="SAM" id="SignalP"/>
    </source>
</evidence>
<accession>A0A1I1GD43</accession>
<evidence type="ECO:0008006" key="4">
    <source>
        <dbReference type="Google" id="ProtNLM"/>
    </source>
</evidence>
<keyword evidence="1" id="KW-0732">Signal</keyword>
<reference evidence="2 3" key="1">
    <citation type="submission" date="2016-10" db="EMBL/GenBank/DDBJ databases">
        <authorList>
            <person name="de Groot N.N."/>
        </authorList>
    </citation>
    <scope>NUCLEOTIDE SEQUENCE [LARGE SCALE GENOMIC DNA]</scope>
    <source>
        <strain evidence="2 3">DSM 22900</strain>
    </source>
</reference>
<keyword evidence="3" id="KW-1185">Reference proteome</keyword>
<sequence>MKVKVILFTLIISHISLSLRAHTMSETAAWHAVYGNQRDTLAMLVSRIAGLQQQAHGSRHGAGEDKIRLQFAGDNFRVAENGEFRYRAVFTKRGEKPMVIDKTVDFTGIASIYPLPTSADDIGALLIRYDSGDTVSFFYRDSGTAGGELLGYVLDLVYHVNKANGINLDRLFSDWETDVIRDQTYDSVSRFIARHPDSFLTEFARMVRNNKQSKD</sequence>
<feature type="chain" id="PRO_5011629455" description="DUF4369 domain-containing protein" evidence="1">
    <location>
        <begin position="22"/>
        <end position="215"/>
    </location>
</feature>
<protein>
    <recommendedName>
        <fullName evidence="4">DUF4369 domain-containing protein</fullName>
    </recommendedName>
</protein>
<dbReference type="EMBL" id="FOLL01000004">
    <property type="protein sequence ID" value="SFC09395.1"/>
    <property type="molecule type" value="Genomic_DNA"/>
</dbReference>
<gene>
    <name evidence="2" type="ORF">SAMN05421747_104113</name>
</gene>
<dbReference type="AlphaFoldDB" id="A0A1I1GD43"/>
<organism evidence="2 3">
    <name type="scientific">Parapedobacter composti</name>
    <dbReference type="NCBI Taxonomy" id="623281"/>
    <lineage>
        <taxon>Bacteria</taxon>
        <taxon>Pseudomonadati</taxon>
        <taxon>Bacteroidota</taxon>
        <taxon>Sphingobacteriia</taxon>
        <taxon>Sphingobacteriales</taxon>
        <taxon>Sphingobacteriaceae</taxon>
        <taxon>Parapedobacter</taxon>
    </lineage>
</organism>
<evidence type="ECO:0000313" key="2">
    <source>
        <dbReference type="EMBL" id="SFC09395.1"/>
    </source>
</evidence>
<dbReference type="Proteomes" id="UP000199577">
    <property type="component" value="Unassembled WGS sequence"/>
</dbReference>
<evidence type="ECO:0000313" key="3">
    <source>
        <dbReference type="Proteomes" id="UP000199577"/>
    </source>
</evidence>
<proteinExistence type="predicted"/>
<dbReference type="STRING" id="623281.SAMN05421747_104113"/>
<dbReference type="RefSeq" id="WP_170845651.1">
    <property type="nucleotide sequence ID" value="NZ_FOLL01000004.1"/>
</dbReference>
<feature type="signal peptide" evidence="1">
    <location>
        <begin position="1"/>
        <end position="21"/>
    </location>
</feature>
<name>A0A1I1GD43_9SPHI</name>